<organism evidence="4 5">
    <name type="scientific">Stachybotrys chlorohalonatus (strain IBT 40285)</name>
    <dbReference type="NCBI Taxonomy" id="1283841"/>
    <lineage>
        <taxon>Eukaryota</taxon>
        <taxon>Fungi</taxon>
        <taxon>Dikarya</taxon>
        <taxon>Ascomycota</taxon>
        <taxon>Pezizomycotina</taxon>
        <taxon>Sordariomycetes</taxon>
        <taxon>Hypocreomycetidae</taxon>
        <taxon>Hypocreales</taxon>
        <taxon>Stachybotryaceae</taxon>
        <taxon>Stachybotrys</taxon>
    </lineage>
</organism>
<reference evidence="4 5" key="1">
    <citation type="journal article" date="2014" name="BMC Genomics">
        <title>Comparative genome sequencing reveals chemotype-specific gene clusters in the toxigenic black mold Stachybotrys.</title>
        <authorList>
            <person name="Semeiks J."/>
            <person name="Borek D."/>
            <person name="Otwinowski Z."/>
            <person name="Grishin N.V."/>
        </authorList>
    </citation>
    <scope>NUCLEOTIDE SEQUENCE [LARGE SCALE GENOMIC DNA]</scope>
    <source>
        <strain evidence="4 5">IBT 40285</strain>
    </source>
</reference>
<dbReference type="InterPro" id="IPR036249">
    <property type="entry name" value="Thioredoxin-like_sf"/>
</dbReference>
<evidence type="ECO:0000256" key="1">
    <source>
        <dbReference type="ARBA" id="ARBA00007409"/>
    </source>
</evidence>
<dbReference type="STRING" id="1283841.A0A084QKV9"/>
<dbReference type="InterPro" id="IPR010987">
    <property type="entry name" value="Glutathione-S-Trfase_C-like"/>
</dbReference>
<evidence type="ECO:0000313" key="4">
    <source>
        <dbReference type="EMBL" id="KFA64594.1"/>
    </source>
</evidence>
<dbReference type="HOGENOM" id="CLU_011226_6_1_1"/>
<dbReference type="InterPro" id="IPR004046">
    <property type="entry name" value="GST_C"/>
</dbReference>
<dbReference type="Gene3D" id="1.20.1050.10">
    <property type="match status" value="1"/>
</dbReference>
<feature type="domain" description="GST N-terminal" evidence="2">
    <location>
        <begin position="1"/>
        <end position="95"/>
    </location>
</feature>
<dbReference type="SUPFAM" id="SSF47616">
    <property type="entry name" value="GST C-terminal domain-like"/>
    <property type="match status" value="1"/>
</dbReference>
<evidence type="ECO:0000259" key="2">
    <source>
        <dbReference type="PROSITE" id="PS50404"/>
    </source>
</evidence>
<sequence>MTKLTLYRANGSCSLVIHNLFLELSIPFTSVLMTFDPEIGYSATDGSLSHTAYKATVHPSGYVPALVLSSSTHSETITEVPALLAYIAALRPQRNLLGTSAPQRARVAQWLTYISGVLHGMGAAMVWRPGRFSDDVAAHAGIVEKGFQVLEEAFGRIEARFAEGEFLAGESETAADYYVFVFWRMGLLAGLNMYDKFPSFGRMVERMEGKDSVRATLAAEGLTPSFPRPQ</sequence>
<evidence type="ECO:0000313" key="5">
    <source>
        <dbReference type="Proteomes" id="UP000028524"/>
    </source>
</evidence>
<dbReference type="InterPro" id="IPR004045">
    <property type="entry name" value="Glutathione_S-Trfase_N"/>
</dbReference>
<protein>
    <recommendedName>
        <fullName evidence="6">GST C-terminal domain-containing protein</fullName>
    </recommendedName>
</protein>
<comment type="similarity">
    <text evidence="1">Belongs to the GST superfamily.</text>
</comment>
<dbReference type="PROSITE" id="PS50404">
    <property type="entry name" value="GST_NTER"/>
    <property type="match status" value="1"/>
</dbReference>
<dbReference type="PROSITE" id="PS50405">
    <property type="entry name" value="GST_CTER"/>
    <property type="match status" value="1"/>
</dbReference>
<dbReference type="AlphaFoldDB" id="A0A084QKV9"/>
<proteinExistence type="inferred from homology"/>
<dbReference type="SFLD" id="SFLDS00019">
    <property type="entry name" value="Glutathione_Transferase_(cytos"/>
    <property type="match status" value="1"/>
</dbReference>
<dbReference type="PANTHER" id="PTHR44051:SF8">
    <property type="entry name" value="GLUTATHIONE S-TRANSFERASE GSTA"/>
    <property type="match status" value="1"/>
</dbReference>
<dbReference type="InterPro" id="IPR036282">
    <property type="entry name" value="Glutathione-S-Trfase_C_sf"/>
</dbReference>
<dbReference type="InterPro" id="IPR040079">
    <property type="entry name" value="Glutathione_S-Trfase"/>
</dbReference>
<dbReference type="OrthoDB" id="2309723at2759"/>
<evidence type="ECO:0000259" key="3">
    <source>
        <dbReference type="PROSITE" id="PS50405"/>
    </source>
</evidence>
<accession>A0A084QKV9</accession>
<evidence type="ECO:0008006" key="6">
    <source>
        <dbReference type="Google" id="ProtNLM"/>
    </source>
</evidence>
<dbReference type="PANTHER" id="PTHR44051">
    <property type="entry name" value="GLUTATHIONE S-TRANSFERASE-RELATED"/>
    <property type="match status" value="1"/>
</dbReference>
<dbReference type="EMBL" id="KL660665">
    <property type="protein sequence ID" value="KFA64594.1"/>
    <property type="molecule type" value="Genomic_DNA"/>
</dbReference>
<dbReference type="SUPFAM" id="SSF52833">
    <property type="entry name" value="Thioredoxin-like"/>
    <property type="match status" value="1"/>
</dbReference>
<feature type="domain" description="GST C-terminal" evidence="3">
    <location>
        <begin position="100"/>
        <end position="230"/>
    </location>
</feature>
<dbReference type="Pfam" id="PF00043">
    <property type="entry name" value="GST_C"/>
    <property type="match status" value="1"/>
</dbReference>
<dbReference type="OMA" id="WARAVKL"/>
<dbReference type="InParanoid" id="A0A084QKV9"/>
<keyword evidence="5" id="KW-1185">Reference proteome</keyword>
<gene>
    <name evidence="4" type="ORF">S40285_03972</name>
</gene>
<dbReference type="Gene3D" id="3.40.30.10">
    <property type="entry name" value="Glutaredoxin"/>
    <property type="match status" value="1"/>
</dbReference>
<dbReference type="Proteomes" id="UP000028524">
    <property type="component" value="Unassembled WGS sequence"/>
</dbReference>
<name>A0A084QKV9_STAC4</name>